<dbReference type="EMBL" id="CP048286">
    <property type="protein sequence ID" value="QHW34605.1"/>
    <property type="molecule type" value="Genomic_DNA"/>
</dbReference>
<gene>
    <name evidence="10" type="ORF">GZH47_29980</name>
</gene>
<evidence type="ECO:0000256" key="5">
    <source>
        <dbReference type="ARBA" id="ARBA00022692"/>
    </source>
</evidence>
<dbReference type="PANTHER" id="PTHR34295:SF4">
    <property type="entry name" value="BIOTIN TRANSPORTER BIOY-RELATED"/>
    <property type="match status" value="1"/>
</dbReference>
<dbReference type="Gene3D" id="1.10.1760.20">
    <property type="match status" value="1"/>
</dbReference>
<dbReference type="KEGG" id="prz:GZH47_29980"/>
<comment type="subcellular location">
    <subcellularLocation>
        <location evidence="1 8">Cell membrane</location>
        <topology evidence="1 8">Multi-pass membrane protein</topology>
    </subcellularLocation>
</comment>
<reference evidence="10 11" key="1">
    <citation type="submission" date="2020-02" db="EMBL/GenBank/DDBJ databases">
        <title>Paenibacillus sp. nov., isolated from rhizosphere soil of tomato.</title>
        <authorList>
            <person name="Weon H.-Y."/>
            <person name="Lee S.A."/>
        </authorList>
    </citation>
    <scope>NUCLEOTIDE SEQUENCE [LARGE SCALE GENOMIC DNA]</scope>
    <source>
        <strain evidence="10 11">14171R-81</strain>
    </source>
</reference>
<evidence type="ECO:0000256" key="3">
    <source>
        <dbReference type="ARBA" id="ARBA00022448"/>
    </source>
</evidence>
<evidence type="ECO:0000256" key="4">
    <source>
        <dbReference type="ARBA" id="ARBA00022475"/>
    </source>
</evidence>
<dbReference type="RefSeq" id="WP_162644757.1">
    <property type="nucleotide sequence ID" value="NZ_CP048286.1"/>
</dbReference>
<name>A0A6C0P8A4_9BACL</name>
<proteinExistence type="inferred from homology"/>
<feature type="transmembrane region" description="Helical" evidence="9">
    <location>
        <begin position="178"/>
        <end position="198"/>
    </location>
</feature>
<keyword evidence="4 8" id="KW-1003">Cell membrane</keyword>
<dbReference type="AlphaFoldDB" id="A0A6C0P8A4"/>
<dbReference type="Proteomes" id="UP000479114">
    <property type="component" value="Chromosome"/>
</dbReference>
<evidence type="ECO:0000256" key="6">
    <source>
        <dbReference type="ARBA" id="ARBA00022989"/>
    </source>
</evidence>
<dbReference type="GO" id="GO:0005886">
    <property type="term" value="C:plasma membrane"/>
    <property type="evidence" value="ECO:0007669"/>
    <property type="project" value="UniProtKB-SubCell"/>
</dbReference>
<keyword evidence="5 9" id="KW-0812">Transmembrane</keyword>
<evidence type="ECO:0000256" key="2">
    <source>
        <dbReference type="ARBA" id="ARBA00010692"/>
    </source>
</evidence>
<dbReference type="GO" id="GO:0015225">
    <property type="term" value="F:biotin transmembrane transporter activity"/>
    <property type="evidence" value="ECO:0007669"/>
    <property type="project" value="UniProtKB-UniRule"/>
</dbReference>
<dbReference type="InterPro" id="IPR003784">
    <property type="entry name" value="BioY"/>
</dbReference>
<evidence type="ECO:0000313" key="10">
    <source>
        <dbReference type="EMBL" id="QHW34605.1"/>
    </source>
</evidence>
<protein>
    <recommendedName>
        <fullName evidence="8">Biotin transporter</fullName>
    </recommendedName>
</protein>
<keyword evidence="11" id="KW-1185">Reference proteome</keyword>
<sequence length="206" mass="21852">METTPISNTQTSISAAGRSQSASWIRGAVFTALFAALFVAFSFAKIPLGFSSVPITLQTFAVMLAGGLLGSFYGFLSIMIVLLLTATGLPLLGGYGGISVIFGATGGFIWMFPISALLIGFASDRLFARTKKLNRTGIAWLFVSLVLFSVVLAYVGGVPWYAFKAKLSFNAAMVGGCYPFLFGDFVKAIAATALISTLRPMLARLR</sequence>
<evidence type="ECO:0000256" key="7">
    <source>
        <dbReference type="ARBA" id="ARBA00023136"/>
    </source>
</evidence>
<evidence type="ECO:0000313" key="11">
    <source>
        <dbReference type="Proteomes" id="UP000479114"/>
    </source>
</evidence>
<comment type="similarity">
    <text evidence="2 8">Belongs to the BioY family.</text>
</comment>
<feature type="transmembrane region" description="Helical" evidence="9">
    <location>
        <begin position="24"/>
        <end position="48"/>
    </location>
</feature>
<organism evidence="10 11">
    <name type="scientific">Paenibacillus rhizovicinus</name>
    <dbReference type="NCBI Taxonomy" id="2704463"/>
    <lineage>
        <taxon>Bacteria</taxon>
        <taxon>Bacillati</taxon>
        <taxon>Bacillota</taxon>
        <taxon>Bacilli</taxon>
        <taxon>Bacillales</taxon>
        <taxon>Paenibacillaceae</taxon>
        <taxon>Paenibacillus</taxon>
    </lineage>
</organism>
<dbReference type="PIRSF" id="PIRSF016661">
    <property type="entry name" value="BioY"/>
    <property type="match status" value="1"/>
</dbReference>
<keyword evidence="3 8" id="KW-0813">Transport</keyword>
<feature type="transmembrane region" description="Helical" evidence="9">
    <location>
        <begin position="98"/>
        <end position="119"/>
    </location>
</feature>
<keyword evidence="7 8" id="KW-0472">Membrane</keyword>
<feature type="transmembrane region" description="Helical" evidence="9">
    <location>
        <begin position="140"/>
        <end position="163"/>
    </location>
</feature>
<feature type="transmembrane region" description="Helical" evidence="9">
    <location>
        <begin position="60"/>
        <end position="86"/>
    </location>
</feature>
<accession>A0A6C0P8A4</accession>
<evidence type="ECO:0000256" key="8">
    <source>
        <dbReference type="PIRNR" id="PIRNR016661"/>
    </source>
</evidence>
<evidence type="ECO:0000256" key="1">
    <source>
        <dbReference type="ARBA" id="ARBA00004651"/>
    </source>
</evidence>
<dbReference type="Pfam" id="PF02632">
    <property type="entry name" value="BioY"/>
    <property type="match status" value="1"/>
</dbReference>
<dbReference type="PANTHER" id="PTHR34295">
    <property type="entry name" value="BIOTIN TRANSPORTER BIOY"/>
    <property type="match status" value="1"/>
</dbReference>
<evidence type="ECO:0000256" key="9">
    <source>
        <dbReference type="SAM" id="Phobius"/>
    </source>
</evidence>
<keyword evidence="6 9" id="KW-1133">Transmembrane helix</keyword>